<accession>A0ABR3WQF9</accession>
<dbReference type="EMBL" id="JAWRVE010000059">
    <property type="protein sequence ID" value="KAL1865899.1"/>
    <property type="molecule type" value="Genomic_DNA"/>
</dbReference>
<feature type="chain" id="PRO_5046226502" evidence="2">
    <location>
        <begin position="25"/>
        <end position="512"/>
    </location>
</feature>
<feature type="region of interest" description="Disordered" evidence="1">
    <location>
        <begin position="43"/>
        <end position="66"/>
    </location>
</feature>
<reference evidence="3 4" key="1">
    <citation type="journal article" date="2024" name="IMA Fungus">
        <title>IMA Genome - F19 : A genome assembly and annotation guide to empower mycologists, including annotated draft genome sequences of Ceratocystis pirilliformis, Diaporthe australafricana, Fusarium ophioides, Paecilomyces lecythidis, and Sporothrix stenoceras.</title>
        <authorList>
            <person name="Aylward J."/>
            <person name="Wilson A.M."/>
            <person name="Visagie C.M."/>
            <person name="Spraker J."/>
            <person name="Barnes I."/>
            <person name="Buitendag C."/>
            <person name="Ceriani C."/>
            <person name="Del Mar Angel L."/>
            <person name="du Plessis D."/>
            <person name="Fuchs T."/>
            <person name="Gasser K."/>
            <person name="Kramer D."/>
            <person name="Li W."/>
            <person name="Munsamy K."/>
            <person name="Piso A."/>
            <person name="Price J.L."/>
            <person name="Sonnekus B."/>
            <person name="Thomas C."/>
            <person name="van der Nest A."/>
            <person name="van Dijk A."/>
            <person name="van Heerden A."/>
            <person name="van Vuuren N."/>
            <person name="Yilmaz N."/>
            <person name="Duong T.A."/>
            <person name="van der Merwe N.A."/>
            <person name="Wingfield M.J."/>
            <person name="Wingfield B.D."/>
        </authorList>
    </citation>
    <scope>NUCLEOTIDE SEQUENCE [LARGE SCALE GENOMIC DNA]</scope>
    <source>
        <strain evidence="3 4">CMW 18300</strain>
    </source>
</reference>
<comment type="caution">
    <text evidence="3">The sequence shown here is derived from an EMBL/GenBank/DDBJ whole genome shotgun (WGS) entry which is preliminary data.</text>
</comment>
<feature type="compositionally biased region" description="Basic and acidic residues" evidence="1">
    <location>
        <begin position="44"/>
        <end position="60"/>
    </location>
</feature>
<evidence type="ECO:0000313" key="3">
    <source>
        <dbReference type="EMBL" id="KAL1865899.1"/>
    </source>
</evidence>
<feature type="signal peptide" evidence="2">
    <location>
        <begin position="1"/>
        <end position="24"/>
    </location>
</feature>
<sequence length="512" mass="56362">MKSSNFMLAVLGLLSIMLLTASTAGTLGIAAHDALHDASVTLDPVHEQKSSQPIPRDDVPRGPGSGFLDYNQRNPNFRIPSYVLCPRDGNILQHDSAGWPGGRRNPAAGAHAEEYMFSDFEVWIAFRQGYQHLMDASAAGGYPPGHIPFLNNANRQYIQHAQDHWPMWEPGSRFPQEVTGEIFNNVFDAAGWRVEPNWNIERIYSYPLTIQGHFEGGNSAGPNARTPVIAPGEYRVIFTGSGLYLGVVRLRPGLPGLYQVFGRQTPRIALRASWMAPVDSSRRPTAYRMVGGGWNYPGVPVWPSQFPANFLEPHNVMLASDAFIRWWAFGGSGSTPPPSRFQNMTDAPVEPPLQQLANGTLYMPGDEMLPAGATVDDQGIYYFDWNITADDTNDPAAEAISNMGCDTGLQMVNRSYQVSCESNWDTGSKYLNYHIAVTGTGQGGYLASGWCKSITDNIKRYCGGNFNPVGRMACNTNNSTTYTMFTDVDPNNGPFVNYVHGIESKFSSYVLD</sequence>
<evidence type="ECO:0000313" key="4">
    <source>
        <dbReference type="Proteomes" id="UP001583177"/>
    </source>
</evidence>
<protein>
    <submittedName>
        <fullName evidence="3">Uncharacterized protein</fullName>
    </submittedName>
</protein>
<keyword evidence="2" id="KW-0732">Signal</keyword>
<evidence type="ECO:0000256" key="2">
    <source>
        <dbReference type="SAM" id="SignalP"/>
    </source>
</evidence>
<keyword evidence="4" id="KW-1185">Reference proteome</keyword>
<proteinExistence type="predicted"/>
<evidence type="ECO:0000256" key="1">
    <source>
        <dbReference type="SAM" id="MobiDB-lite"/>
    </source>
</evidence>
<gene>
    <name evidence="3" type="ORF">Daus18300_007011</name>
</gene>
<organism evidence="3 4">
    <name type="scientific">Diaporthe australafricana</name>
    <dbReference type="NCBI Taxonomy" id="127596"/>
    <lineage>
        <taxon>Eukaryota</taxon>
        <taxon>Fungi</taxon>
        <taxon>Dikarya</taxon>
        <taxon>Ascomycota</taxon>
        <taxon>Pezizomycotina</taxon>
        <taxon>Sordariomycetes</taxon>
        <taxon>Sordariomycetidae</taxon>
        <taxon>Diaporthales</taxon>
        <taxon>Diaporthaceae</taxon>
        <taxon>Diaporthe</taxon>
    </lineage>
</organism>
<dbReference type="Proteomes" id="UP001583177">
    <property type="component" value="Unassembled WGS sequence"/>
</dbReference>
<name>A0ABR3WQF9_9PEZI</name>